<comment type="caution">
    <text evidence="3">The sequence shown here is derived from an EMBL/GenBank/DDBJ whole genome shotgun (WGS) entry which is preliminary data.</text>
</comment>
<keyword evidence="2" id="KW-0472">Membrane</keyword>
<evidence type="ECO:0000256" key="2">
    <source>
        <dbReference type="SAM" id="Phobius"/>
    </source>
</evidence>
<dbReference type="EMBL" id="CAJQZP010001427">
    <property type="protein sequence ID" value="CAG5045078.1"/>
    <property type="molecule type" value="Genomic_DNA"/>
</dbReference>
<keyword evidence="2" id="KW-1133">Transmembrane helix</keyword>
<evidence type="ECO:0000256" key="1">
    <source>
        <dbReference type="SAM" id="MobiDB-lite"/>
    </source>
</evidence>
<dbReference type="Proteomes" id="UP000691718">
    <property type="component" value="Unassembled WGS sequence"/>
</dbReference>
<dbReference type="AlphaFoldDB" id="A0A8S3XWC6"/>
<feature type="transmembrane region" description="Helical" evidence="2">
    <location>
        <begin position="18"/>
        <end position="43"/>
    </location>
</feature>
<reference evidence="3" key="1">
    <citation type="submission" date="2021-04" db="EMBL/GenBank/DDBJ databases">
        <authorList>
            <person name="Tunstrom K."/>
        </authorList>
    </citation>
    <scope>NUCLEOTIDE SEQUENCE</scope>
</reference>
<feature type="region of interest" description="Disordered" evidence="1">
    <location>
        <begin position="75"/>
        <end position="115"/>
    </location>
</feature>
<sequence>MGLIYSTIAVISLCFNRLVTWGCCAIVLTGVMASMMLFVVYGITMGYHQAQNELVDFALKSREVKTGMRRNVDIDKEFTRSSEENRTSEGPSTDSILELYDTRPPSQPGEETTETPIILQDIERQTIDPESGEYVTEHTRKLIGRMRRSKNNNIGKDQFWRPLRKYA</sequence>
<name>A0A8S3XWC6_PARAO</name>
<keyword evidence="2" id="KW-0812">Transmembrane</keyword>
<accession>A0A8S3XWC6</accession>
<evidence type="ECO:0000313" key="4">
    <source>
        <dbReference type="Proteomes" id="UP000691718"/>
    </source>
</evidence>
<evidence type="ECO:0000313" key="3">
    <source>
        <dbReference type="EMBL" id="CAG5045078.1"/>
    </source>
</evidence>
<feature type="compositionally biased region" description="Basic and acidic residues" evidence="1">
    <location>
        <begin position="75"/>
        <end position="87"/>
    </location>
</feature>
<keyword evidence="4" id="KW-1185">Reference proteome</keyword>
<organism evidence="3 4">
    <name type="scientific">Parnassius apollo</name>
    <name type="common">Apollo butterfly</name>
    <name type="synonym">Papilio apollo</name>
    <dbReference type="NCBI Taxonomy" id="110799"/>
    <lineage>
        <taxon>Eukaryota</taxon>
        <taxon>Metazoa</taxon>
        <taxon>Ecdysozoa</taxon>
        <taxon>Arthropoda</taxon>
        <taxon>Hexapoda</taxon>
        <taxon>Insecta</taxon>
        <taxon>Pterygota</taxon>
        <taxon>Neoptera</taxon>
        <taxon>Endopterygota</taxon>
        <taxon>Lepidoptera</taxon>
        <taxon>Glossata</taxon>
        <taxon>Ditrysia</taxon>
        <taxon>Papilionoidea</taxon>
        <taxon>Papilionidae</taxon>
        <taxon>Parnassiinae</taxon>
        <taxon>Parnassini</taxon>
        <taxon>Parnassius</taxon>
        <taxon>Parnassius</taxon>
    </lineage>
</organism>
<proteinExistence type="predicted"/>
<protein>
    <submittedName>
        <fullName evidence="3">(apollo) hypothetical protein</fullName>
    </submittedName>
</protein>
<dbReference type="OrthoDB" id="7357689at2759"/>
<gene>
    <name evidence="3" type="ORF">PAPOLLO_LOCUS23165</name>
</gene>